<name>A0A2U3PSQ9_9BRAD</name>
<organism evidence="2 3">
    <name type="scientific">Bradyrhizobium vignae</name>
    <dbReference type="NCBI Taxonomy" id="1549949"/>
    <lineage>
        <taxon>Bacteria</taxon>
        <taxon>Pseudomonadati</taxon>
        <taxon>Pseudomonadota</taxon>
        <taxon>Alphaproteobacteria</taxon>
        <taxon>Hyphomicrobiales</taxon>
        <taxon>Nitrobacteraceae</taxon>
        <taxon>Bradyrhizobium</taxon>
    </lineage>
</organism>
<accession>A0A2U3PSQ9</accession>
<evidence type="ECO:0000313" key="3">
    <source>
        <dbReference type="Proteomes" id="UP000246085"/>
    </source>
</evidence>
<evidence type="ECO:0000256" key="1">
    <source>
        <dbReference type="SAM" id="MobiDB-lite"/>
    </source>
</evidence>
<gene>
    <name evidence="2" type="ORF">BRAD3257_1016</name>
</gene>
<dbReference type="Proteomes" id="UP000246085">
    <property type="component" value="Chromosome BRAD3257"/>
</dbReference>
<protein>
    <submittedName>
        <fullName evidence="2">Uncharacterized protein</fullName>
    </submittedName>
</protein>
<dbReference type="KEGG" id="bvz:BRAD3257_1016"/>
<dbReference type="AlphaFoldDB" id="A0A2U3PSQ9"/>
<dbReference type="EMBL" id="LS398110">
    <property type="protein sequence ID" value="SPP92158.1"/>
    <property type="molecule type" value="Genomic_DNA"/>
</dbReference>
<proteinExistence type="predicted"/>
<feature type="region of interest" description="Disordered" evidence="1">
    <location>
        <begin position="40"/>
        <end position="75"/>
    </location>
</feature>
<reference evidence="2 3" key="1">
    <citation type="submission" date="2018-03" db="EMBL/GenBank/DDBJ databases">
        <authorList>
            <person name="Gully D."/>
        </authorList>
    </citation>
    <scope>NUCLEOTIDE SEQUENCE [LARGE SCALE GENOMIC DNA]</scope>
    <source>
        <strain evidence="2">ORS3257</strain>
    </source>
</reference>
<sequence>MLAVPAQGLQRKPVLSSVGKLPGKAVLGDEERLGLNLRKCGSQRTSGDPEAGAAERPRCAEDGGEAACRMERTEQ</sequence>
<evidence type="ECO:0000313" key="2">
    <source>
        <dbReference type="EMBL" id="SPP92158.1"/>
    </source>
</evidence>